<keyword evidence="1" id="KW-0175">Coiled coil</keyword>
<proteinExistence type="predicted"/>
<feature type="coiled-coil region" evidence="1">
    <location>
        <begin position="44"/>
        <end position="92"/>
    </location>
</feature>
<name>A0A0D0CCN3_9AGAR</name>
<protein>
    <submittedName>
        <fullName evidence="3">Uncharacterized protein</fullName>
    </submittedName>
</protein>
<keyword evidence="4" id="KW-1185">Reference proteome</keyword>
<evidence type="ECO:0000256" key="1">
    <source>
        <dbReference type="SAM" id="Coils"/>
    </source>
</evidence>
<feature type="compositionally biased region" description="Low complexity" evidence="2">
    <location>
        <begin position="130"/>
        <end position="148"/>
    </location>
</feature>
<feature type="compositionally biased region" description="Basic and acidic residues" evidence="2">
    <location>
        <begin position="117"/>
        <end position="129"/>
    </location>
</feature>
<sequence>MSSIDHTDVDLVTNLVRRQGEEVLKLRRELEHSKAVNAASIAALSSAEKRIEALQKSTAQWRTRLANMARELAEFEHENDSLSAELDAARAEIRTNIGLSGSPSLVHDAQECPTEATSHEAKNADKDESNVVSEGSESSFTSVSVSGSDNPGFSEPNEVEESPKLSDIGVDFVLESDSSNTSKPGLLSQKFAVSELDSRYSH</sequence>
<dbReference type="Proteomes" id="UP000053593">
    <property type="component" value="Unassembled WGS sequence"/>
</dbReference>
<evidence type="ECO:0000313" key="4">
    <source>
        <dbReference type="Proteomes" id="UP000053593"/>
    </source>
</evidence>
<accession>A0A0D0CCN3</accession>
<evidence type="ECO:0000313" key="3">
    <source>
        <dbReference type="EMBL" id="KIK55832.1"/>
    </source>
</evidence>
<gene>
    <name evidence="3" type="ORF">GYMLUDRAFT_832460</name>
</gene>
<evidence type="ECO:0000256" key="2">
    <source>
        <dbReference type="SAM" id="MobiDB-lite"/>
    </source>
</evidence>
<dbReference type="AlphaFoldDB" id="A0A0D0CCN3"/>
<dbReference type="EMBL" id="KN834803">
    <property type="protein sequence ID" value="KIK55832.1"/>
    <property type="molecule type" value="Genomic_DNA"/>
</dbReference>
<feature type="region of interest" description="Disordered" evidence="2">
    <location>
        <begin position="99"/>
        <end position="168"/>
    </location>
</feature>
<reference evidence="3 4" key="1">
    <citation type="submission" date="2014-04" db="EMBL/GenBank/DDBJ databases">
        <title>Evolutionary Origins and Diversification of the Mycorrhizal Mutualists.</title>
        <authorList>
            <consortium name="DOE Joint Genome Institute"/>
            <consortium name="Mycorrhizal Genomics Consortium"/>
            <person name="Kohler A."/>
            <person name="Kuo A."/>
            <person name="Nagy L.G."/>
            <person name="Floudas D."/>
            <person name="Copeland A."/>
            <person name="Barry K.W."/>
            <person name="Cichocki N."/>
            <person name="Veneault-Fourrey C."/>
            <person name="LaButti K."/>
            <person name="Lindquist E.A."/>
            <person name="Lipzen A."/>
            <person name="Lundell T."/>
            <person name="Morin E."/>
            <person name="Murat C."/>
            <person name="Riley R."/>
            <person name="Ohm R."/>
            <person name="Sun H."/>
            <person name="Tunlid A."/>
            <person name="Henrissat B."/>
            <person name="Grigoriev I.V."/>
            <person name="Hibbett D.S."/>
            <person name="Martin F."/>
        </authorList>
    </citation>
    <scope>NUCLEOTIDE SEQUENCE [LARGE SCALE GENOMIC DNA]</scope>
    <source>
        <strain evidence="3 4">FD-317 M1</strain>
    </source>
</reference>
<dbReference type="HOGENOM" id="CLU_1354753_0_0_1"/>
<organism evidence="3 4">
    <name type="scientific">Collybiopsis luxurians FD-317 M1</name>
    <dbReference type="NCBI Taxonomy" id="944289"/>
    <lineage>
        <taxon>Eukaryota</taxon>
        <taxon>Fungi</taxon>
        <taxon>Dikarya</taxon>
        <taxon>Basidiomycota</taxon>
        <taxon>Agaricomycotina</taxon>
        <taxon>Agaricomycetes</taxon>
        <taxon>Agaricomycetidae</taxon>
        <taxon>Agaricales</taxon>
        <taxon>Marasmiineae</taxon>
        <taxon>Omphalotaceae</taxon>
        <taxon>Collybiopsis</taxon>
        <taxon>Collybiopsis luxurians</taxon>
    </lineage>
</organism>
<dbReference type="OrthoDB" id="3007083at2759"/>
<dbReference type="Gene3D" id="6.10.250.3110">
    <property type="match status" value="1"/>
</dbReference>